<keyword evidence="2" id="KW-0732">Signal</keyword>
<organism evidence="3 4">
    <name type="scientific">Phyllotreta striolata</name>
    <name type="common">Striped flea beetle</name>
    <name type="synonym">Crioceris striolata</name>
    <dbReference type="NCBI Taxonomy" id="444603"/>
    <lineage>
        <taxon>Eukaryota</taxon>
        <taxon>Metazoa</taxon>
        <taxon>Ecdysozoa</taxon>
        <taxon>Arthropoda</taxon>
        <taxon>Hexapoda</taxon>
        <taxon>Insecta</taxon>
        <taxon>Pterygota</taxon>
        <taxon>Neoptera</taxon>
        <taxon>Endopterygota</taxon>
        <taxon>Coleoptera</taxon>
        <taxon>Polyphaga</taxon>
        <taxon>Cucujiformia</taxon>
        <taxon>Chrysomeloidea</taxon>
        <taxon>Chrysomelidae</taxon>
        <taxon>Galerucinae</taxon>
        <taxon>Alticini</taxon>
        <taxon>Phyllotreta</taxon>
    </lineage>
</organism>
<feature type="region of interest" description="Disordered" evidence="1">
    <location>
        <begin position="69"/>
        <end position="92"/>
    </location>
</feature>
<evidence type="ECO:0000256" key="2">
    <source>
        <dbReference type="SAM" id="SignalP"/>
    </source>
</evidence>
<protein>
    <submittedName>
        <fullName evidence="3">Uncharacterized protein</fullName>
    </submittedName>
</protein>
<evidence type="ECO:0000256" key="1">
    <source>
        <dbReference type="SAM" id="MobiDB-lite"/>
    </source>
</evidence>
<reference evidence="3" key="1">
    <citation type="submission" date="2022-01" db="EMBL/GenBank/DDBJ databases">
        <authorList>
            <person name="King R."/>
        </authorList>
    </citation>
    <scope>NUCLEOTIDE SEQUENCE</scope>
</reference>
<feature type="chain" id="PRO_5040418983" evidence="2">
    <location>
        <begin position="27"/>
        <end position="92"/>
    </location>
</feature>
<evidence type="ECO:0000313" key="4">
    <source>
        <dbReference type="Proteomes" id="UP001153712"/>
    </source>
</evidence>
<name>A0A9N9XLS1_PHYSR</name>
<dbReference type="EMBL" id="OU900094">
    <property type="protein sequence ID" value="CAG9853948.1"/>
    <property type="molecule type" value="Genomic_DNA"/>
</dbReference>
<gene>
    <name evidence="3" type="ORF">PHYEVI_LOCUS415</name>
</gene>
<dbReference type="AlphaFoldDB" id="A0A9N9XLS1"/>
<keyword evidence="4" id="KW-1185">Reference proteome</keyword>
<evidence type="ECO:0000313" key="3">
    <source>
        <dbReference type="EMBL" id="CAG9853948.1"/>
    </source>
</evidence>
<accession>A0A9N9XLS1</accession>
<dbReference type="Proteomes" id="UP001153712">
    <property type="component" value="Chromosome 1"/>
</dbReference>
<feature type="signal peptide" evidence="2">
    <location>
        <begin position="1"/>
        <end position="26"/>
    </location>
</feature>
<proteinExistence type="predicted"/>
<sequence length="92" mass="10187">MNRSKMFVTFLFSFLAAISFTGVAEGVEVGDFACKFLSCDDSAAFLLNQGADLAYYVLPAIPTLINKLQSSMGEPSDEETPQVPRRHHRIKK</sequence>